<keyword evidence="3" id="KW-0731">Sigma factor</keyword>
<dbReference type="SUPFAM" id="SSF88659">
    <property type="entry name" value="Sigma3 and sigma4 domains of RNA polymerase sigma factors"/>
    <property type="match status" value="1"/>
</dbReference>
<organism evidence="8 9">
    <name type="scientific">Saccharothrix longispora</name>
    <dbReference type="NCBI Taxonomy" id="33920"/>
    <lineage>
        <taxon>Bacteria</taxon>
        <taxon>Bacillati</taxon>
        <taxon>Actinomycetota</taxon>
        <taxon>Actinomycetes</taxon>
        <taxon>Pseudonocardiales</taxon>
        <taxon>Pseudonocardiaceae</taxon>
        <taxon>Saccharothrix</taxon>
    </lineage>
</organism>
<sequence>MSTHADPGAVVTADGTDPPHPSPDHPPPQPDDVELWRCGDRASFGVLFERHVEAVWNHAYRLTGSWEQAQDVTSATFLTAWRTRAQVELVRESARPLLFTMAGNVARTAHRGSARRTRLLRRVSAPVDEPDHADAVAHRLDEQDRLRRVVAAVRRLPRAQRQAAELCLLGGLPVADAAAQLGLAEVSVRAHLSRARARLRDLVPPLGAPPPGPDMTEDQP</sequence>
<dbReference type="InterPro" id="IPR014284">
    <property type="entry name" value="RNA_pol_sigma-70_dom"/>
</dbReference>
<feature type="domain" description="RNA polymerase sigma factor 70 region 4 type 2" evidence="7">
    <location>
        <begin position="147"/>
        <end position="199"/>
    </location>
</feature>
<reference evidence="8 9" key="1">
    <citation type="submission" date="2023-07" db="EMBL/GenBank/DDBJ databases">
        <title>Sequencing the genomes of 1000 actinobacteria strains.</title>
        <authorList>
            <person name="Klenk H.-P."/>
        </authorList>
    </citation>
    <scope>NUCLEOTIDE SEQUENCE [LARGE SCALE GENOMIC DNA]</scope>
    <source>
        <strain evidence="8 9">DSM 43749</strain>
    </source>
</reference>
<evidence type="ECO:0000313" key="8">
    <source>
        <dbReference type="EMBL" id="MDR6594883.1"/>
    </source>
</evidence>
<keyword evidence="2" id="KW-0805">Transcription regulation</keyword>
<dbReference type="InterPro" id="IPR013249">
    <property type="entry name" value="RNA_pol_sigma70_r4_t2"/>
</dbReference>
<dbReference type="SUPFAM" id="SSF88946">
    <property type="entry name" value="Sigma2 domain of RNA polymerase sigma factors"/>
    <property type="match status" value="1"/>
</dbReference>
<gene>
    <name evidence="8" type="ORF">J2S66_003267</name>
</gene>
<feature type="region of interest" description="Disordered" evidence="5">
    <location>
        <begin position="1"/>
        <end position="32"/>
    </location>
</feature>
<feature type="compositionally biased region" description="Pro residues" evidence="5">
    <location>
        <begin position="18"/>
        <end position="30"/>
    </location>
</feature>
<dbReference type="Pfam" id="PF04542">
    <property type="entry name" value="Sigma70_r2"/>
    <property type="match status" value="1"/>
</dbReference>
<evidence type="ECO:0000256" key="3">
    <source>
        <dbReference type="ARBA" id="ARBA00023082"/>
    </source>
</evidence>
<keyword evidence="9" id="KW-1185">Reference proteome</keyword>
<name>A0ABU1PX83_9PSEU</name>
<dbReference type="InterPro" id="IPR013324">
    <property type="entry name" value="RNA_pol_sigma_r3/r4-like"/>
</dbReference>
<dbReference type="PANTHER" id="PTHR43133:SF25">
    <property type="entry name" value="RNA POLYMERASE SIGMA FACTOR RFAY-RELATED"/>
    <property type="match status" value="1"/>
</dbReference>
<feature type="region of interest" description="Disordered" evidence="5">
    <location>
        <begin position="201"/>
        <end position="220"/>
    </location>
</feature>
<evidence type="ECO:0000256" key="1">
    <source>
        <dbReference type="ARBA" id="ARBA00010641"/>
    </source>
</evidence>
<dbReference type="NCBIfam" id="TIGR02937">
    <property type="entry name" value="sigma70-ECF"/>
    <property type="match status" value="1"/>
</dbReference>
<protein>
    <submittedName>
        <fullName evidence="8">RNA polymerase sigma-70 factor (ECF subfamily)</fullName>
    </submittedName>
</protein>
<keyword evidence="4" id="KW-0804">Transcription</keyword>
<comment type="caution">
    <text evidence="8">The sequence shown here is derived from an EMBL/GenBank/DDBJ whole genome shotgun (WGS) entry which is preliminary data.</text>
</comment>
<dbReference type="InterPro" id="IPR036388">
    <property type="entry name" value="WH-like_DNA-bd_sf"/>
</dbReference>
<evidence type="ECO:0000256" key="5">
    <source>
        <dbReference type="SAM" id="MobiDB-lite"/>
    </source>
</evidence>
<evidence type="ECO:0000256" key="2">
    <source>
        <dbReference type="ARBA" id="ARBA00023015"/>
    </source>
</evidence>
<dbReference type="EMBL" id="JAVDSG010000001">
    <property type="protein sequence ID" value="MDR6594883.1"/>
    <property type="molecule type" value="Genomic_DNA"/>
</dbReference>
<dbReference type="Pfam" id="PF08281">
    <property type="entry name" value="Sigma70_r4_2"/>
    <property type="match status" value="1"/>
</dbReference>
<evidence type="ECO:0000256" key="4">
    <source>
        <dbReference type="ARBA" id="ARBA00023163"/>
    </source>
</evidence>
<dbReference type="InterPro" id="IPR007627">
    <property type="entry name" value="RNA_pol_sigma70_r2"/>
</dbReference>
<dbReference type="InterPro" id="IPR013325">
    <property type="entry name" value="RNA_pol_sigma_r2"/>
</dbReference>
<dbReference type="InterPro" id="IPR039425">
    <property type="entry name" value="RNA_pol_sigma-70-like"/>
</dbReference>
<dbReference type="Proteomes" id="UP001268819">
    <property type="component" value="Unassembled WGS sequence"/>
</dbReference>
<feature type="domain" description="RNA polymerase sigma-70 region 2" evidence="6">
    <location>
        <begin position="47"/>
        <end position="115"/>
    </location>
</feature>
<comment type="similarity">
    <text evidence="1">Belongs to the sigma-70 factor family. ECF subfamily.</text>
</comment>
<accession>A0ABU1PX83</accession>
<evidence type="ECO:0000259" key="6">
    <source>
        <dbReference type="Pfam" id="PF04542"/>
    </source>
</evidence>
<evidence type="ECO:0000259" key="7">
    <source>
        <dbReference type="Pfam" id="PF08281"/>
    </source>
</evidence>
<proteinExistence type="inferred from homology"/>
<dbReference type="PANTHER" id="PTHR43133">
    <property type="entry name" value="RNA POLYMERASE ECF-TYPE SIGMA FACTO"/>
    <property type="match status" value="1"/>
</dbReference>
<evidence type="ECO:0000313" key="9">
    <source>
        <dbReference type="Proteomes" id="UP001268819"/>
    </source>
</evidence>
<dbReference type="Gene3D" id="1.10.1740.10">
    <property type="match status" value="1"/>
</dbReference>
<dbReference type="Gene3D" id="1.10.10.10">
    <property type="entry name" value="Winged helix-like DNA-binding domain superfamily/Winged helix DNA-binding domain"/>
    <property type="match status" value="1"/>
</dbReference>